<sequence>MEETMLNIYQVALDSISAHVAILDHTGLIVETNRAWREFGRDNGITIEASCIGLNYLDTCDRASSEPYDEPAVIAAGIRQVIKGEIEEVFINYPCHSPEEERWFALRVVRFREPGAHKVIMSHENITPLMHIQRELAERESDLREQTEKLTESNIALKVLLDHRQKDRLQLEDNMLANVRTLILPYVQELMDRPLAKRERTMVEIIEQRLGEVTAPFLNRLTALYQQLTPQEIKVATMVREGRSSAEIADVLLVSTAAVDFHRKQIRKKLGMTGTGRNLRSYLLSLQTKDHEA</sequence>
<accession>A0A1M5XFG4</accession>
<dbReference type="AlphaFoldDB" id="A0A1M5XFG4"/>
<dbReference type="InterPro" id="IPR016032">
    <property type="entry name" value="Sig_transdc_resp-reg_C-effctor"/>
</dbReference>
<dbReference type="Gene3D" id="1.10.10.10">
    <property type="entry name" value="Winged helix-like DNA-binding domain superfamily/Winged helix DNA-binding domain"/>
    <property type="match status" value="1"/>
</dbReference>
<evidence type="ECO:0000256" key="2">
    <source>
        <dbReference type="ARBA" id="ARBA00023125"/>
    </source>
</evidence>
<evidence type="ECO:0000256" key="1">
    <source>
        <dbReference type="ARBA" id="ARBA00023015"/>
    </source>
</evidence>
<evidence type="ECO:0000313" key="6">
    <source>
        <dbReference type="Proteomes" id="UP000184139"/>
    </source>
</evidence>
<keyword evidence="3" id="KW-0804">Transcription</keyword>
<keyword evidence="1" id="KW-0805">Transcription regulation</keyword>
<dbReference type="RefSeq" id="WP_244155869.1">
    <property type="nucleotide sequence ID" value="NZ_FQXS01000019.1"/>
</dbReference>
<dbReference type="SMART" id="SM00421">
    <property type="entry name" value="HTH_LUXR"/>
    <property type="match status" value="1"/>
</dbReference>
<dbReference type="InterPro" id="IPR035965">
    <property type="entry name" value="PAS-like_dom_sf"/>
</dbReference>
<keyword evidence="2 5" id="KW-0238">DNA-binding</keyword>
<keyword evidence="6" id="KW-1185">Reference proteome</keyword>
<evidence type="ECO:0000259" key="4">
    <source>
        <dbReference type="SMART" id="SM00421"/>
    </source>
</evidence>
<proteinExistence type="predicted"/>
<dbReference type="Pfam" id="PF00196">
    <property type="entry name" value="GerE"/>
    <property type="match status" value="1"/>
</dbReference>
<organism evidence="5 6">
    <name type="scientific">Desulfofustis glycolicus DSM 9705</name>
    <dbReference type="NCBI Taxonomy" id="1121409"/>
    <lineage>
        <taxon>Bacteria</taxon>
        <taxon>Pseudomonadati</taxon>
        <taxon>Thermodesulfobacteriota</taxon>
        <taxon>Desulfobulbia</taxon>
        <taxon>Desulfobulbales</taxon>
        <taxon>Desulfocapsaceae</taxon>
        <taxon>Desulfofustis</taxon>
    </lineage>
</organism>
<evidence type="ECO:0000313" key="5">
    <source>
        <dbReference type="EMBL" id="SHH97973.1"/>
    </source>
</evidence>
<evidence type="ECO:0000256" key="3">
    <source>
        <dbReference type="ARBA" id="ARBA00023163"/>
    </source>
</evidence>
<protein>
    <submittedName>
        <fullName evidence="5">DNA-binding transcriptional regulator, CsgD family</fullName>
    </submittedName>
</protein>
<name>A0A1M5XFG4_9BACT</name>
<reference evidence="5 6" key="1">
    <citation type="submission" date="2016-11" db="EMBL/GenBank/DDBJ databases">
        <authorList>
            <person name="Jaros S."/>
            <person name="Januszkiewicz K."/>
            <person name="Wedrychowicz H."/>
        </authorList>
    </citation>
    <scope>NUCLEOTIDE SEQUENCE [LARGE SCALE GENOMIC DNA]</scope>
    <source>
        <strain evidence="5 6">DSM 9705</strain>
    </source>
</reference>
<dbReference type="SUPFAM" id="SSF46894">
    <property type="entry name" value="C-terminal effector domain of the bipartite response regulators"/>
    <property type="match status" value="1"/>
</dbReference>
<dbReference type="EMBL" id="FQXS01000019">
    <property type="protein sequence ID" value="SHH97973.1"/>
    <property type="molecule type" value="Genomic_DNA"/>
</dbReference>
<dbReference type="PANTHER" id="PTHR44688">
    <property type="entry name" value="DNA-BINDING TRANSCRIPTIONAL ACTIVATOR DEVR_DOSR"/>
    <property type="match status" value="1"/>
</dbReference>
<gene>
    <name evidence="5" type="ORF">SAMN02745124_02995</name>
</gene>
<dbReference type="GO" id="GO:0006355">
    <property type="term" value="P:regulation of DNA-templated transcription"/>
    <property type="evidence" value="ECO:0007669"/>
    <property type="project" value="InterPro"/>
</dbReference>
<dbReference type="PANTHER" id="PTHR44688:SF16">
    <property type="entry name" value="DNA-BINDING TRANSCRIPTIONAL ACTIVATOR DEVR_DOSR"/>
    <property type="match status" value="1"/>
</dbReference>
<dbReference type="Gene3D" id="3.30.450.20">
    <property type="entry name" value="PAS domain"/>
    <property type="match status" value="1"/>
</dbReference>
<dbReference type="PRINTS" id="PR00038">
    <property type="entry name" value="HTHLUXR"/>
</dbReference>
<dbReference type="Proteomes" id="UP000184139">
    <property type="component" value="Unassembled WGS sequence"/>
</dbReference>
<dbReference type="GO" id="GO:0003677">
    <property type="term" value="F:DNA binding"/>
    <property type="evidence" value="ECO:0007669"/>
    <property type="project" value="UniProtKB-KW"/>
</dbReference>
<dbReference type="STRING" id="1121409.SAMN02745124_02995"/>
<dbReference type="InterPro" id="IPR036388">
    <property type="entry name" value="WH-like_DNA-bd_sf"/>
</dbReference>
<dbReference type="SUPFAM" id="SSF55785">
    <property type="entry name" value="PYP-like sensor domain (PAS domain)"/>
    <property type="match status" value="1"/>
</dbReference>
<dbReference type="InterPro" id="IPR000792">
    <property type="entry name" value="Tscrpt_reg_LuxR_C"/>
</dbReference>
<feature type="domain" description="HTH luxR-type" evidence="4">
    <location>
        <begin position="225"/>
        <end position="282"/>
    </location>
</feature>